<dbReference type="Pfam" id="PF00126">
    <property type="entry name" value="HTH_1"/>
    <property type="match status" value="1"/>
</dbReference>
<dbReference type="InterPro" id="IPR005119">
    <property type="entry name" value="LysR_subst-bd"/>
</dbReference>
<sequence length="289" mass="32245">MRGLLSRHLVHFVQIYDSGSIRAAADVLGLTQPALSKSLKQLEEHLGVILFERQQGGVEPTQFGDTLRRRANILDRELEYTTWEISALSGFETGTLRIGVGPVWSQRFLPRLLPAFCHRYPKIALSVETGSGSHFRHLIEEGKIDIYFGGDATRGAEGPLVFSEVRDLTLRFFAQEGHPIHDAASGDFARLEEYDWIGFTHQDDVAGIIREYAEAAGIVYRGLFVQVENFETLAMIGQGGPYLIFAPDILEAELASFGIRAIPIQNVKGVLKTGMMCRKTAMYLEPDKF</sequence>
<dbReference type="GO" id="GO:0005829">
    <property type="term" value="C:cytosol"/>
    <property type="evidence" value="ECO:0007669"/>
    <property type="project" value="TreeGrafter"/>
</dbReference>
<keyword evidence="3" id="KW-0238">DNA-binding</keyword>
<feature type="non-terminal residue" evidence="6">
    <location>
        <position position="289"/>
    </location>
</feature>
<name>A0A6B0XWN9_9RHOB</name>
<dbReference type="Pfam" id="PF03466">
    <property type="entry name" value="LysR_substrate"/>
    <property type="match status" value="1"/>
</dbReference>
<evidence type="ECO:0000259" key="5">
    <source>
        <dbReference type="PROSITE" id="PS50931"/>
    </source>
</evidence>
<dbReference type="EMBL" id="VXRY01000122">
    <property type="protein sequence ID" value="MXY33094.1"/>
    <property type="molecule type" value="Genomic_DNA"/>
</dbReference>
<evidence type="ECO:0000256" key="2">
    <source>
        <dbReference type="ARBA" id="ARBA00023015"/>
    </source>
</evidence>
<accession>A0A6B0XWN9</accession>
<keyword evidence="2" id="KW-0805">Transcription regulation</keyword>
<protein>
    <submittedName>
        <fullName evidence="6">LysR family transcriptional regulator</fullName>
    </submittedName>
</protein>
<feature type="domain" description="HTH lysR-type" evidence="5">
    <location>
        <begin position="4"/>
        <end position="61"/>
    </location>
</feature>
<dbReference type="AlphaFoldDB" id="A0A6B0XWN9"/>
<dbReference type="Gene3D" id="3.40.190.10">
    <property type="entry name" value="Periplasmic binding protein-like II"/>
    <property type="match status" value="2"/>
</dbReference>
<evidence type="ECO:0000256" key="3">
    <source>
        <dbReference type="ARBA" id="ARBA00023125"/>
    </source>
</evidence>
<dbReference type="InterPro" id="IPR036388">
    <property type="entry name" value="WH-like_DNA-bd_sf"/>
</dbReference>
<gene>
    <name evidence="6" type="ORF">F4Y60_03195</name>
</gene>
<comment type="caution">
    <text evidence="6">The sequence shown here is derived from an EMBL/GenBank/DDBJ whole genome shotgun (WGS) entry which is preliminary data.</text>
</comment>
<evidence type="ECO:0000256" key="4">
    <source>
        <dbReference type="ARBA" id="ARBA00023163"/>
    </source>
</evidence>
<dbReference type="InterPro" id="IPR000847">
    <property type="entry name" value="LysR_HTH_N"/>
</dbReference>
<dbReference type="Gene3D" id="1.10.10.10">
    <property type="entry name" value="Winged helix-like DNA-binding domain superfamily/Winged helix DNA-binding domain"/>
    <property type="match status" value="1"/>
</dbReference>
<evidence type="ECO:0000313" key="6">
    <source>
        <dbReference type="EMBL" id="MXY33094.1"/>
    </source>
</evidence>
<comment type="similarity">
    <text evidence="1">Belongs to the LysR transcriptional regulatory family.</text>
</comment>
<dbReference type="GO" id="GO:0003677">
    <property type="term" value="F:DNA binding"/>
    <property type="evidence" value="ECO:0007669"/>
    <property type="project" value="UniProtKB-KW"/>
</dbReference>
<proteinExistence type="inferred from homology"/>
<dbReference type="CDD" id="cd05466">
    <property type="entry name" value="PBP2_LTTR_substrate"/>
    <property type="match status" value="1"/>
</dbReference>
<dbReference type="PRINTS" id="PR00039">
    <property type="entry name" value="HTHLYSR"/>
</dbReference>
<dbReference type="SUPFAM" id="SSF46785">
    <property type="entry name" value="Winged helix' DNA-binding domain"/>
    <property type="match status" value="1"/>
</dbReference>
<evidence type="ECO:0000256" key="1">
    <source>
        <dbReference type="ARBA" id="ARBA00009437"/>
    </source>
</evidence>
<dbReference type="PANTHER" id="PTHR30419:SF30">
    <property type="entry name" value="LYSR FAMILY TRANSCRIPTIONAL REGULATOR"/>
    <property type="match status" value="1"/>
</dbReference>
<dbReference type="GO" id="GO:0003700">
    <property type="term" value="F:DNA-binding transcription factor activity"/>
    <property type="evidence" value="ECO:0007669"/>
    <property type="project" value="InterPro"/>
</dbReference>
<dbReference type="PROSITE" id="PS50931">
    <property type="entry name" value="HTH_LYSR"/>
    <property type="match status" value="1"/>
</dbReference>
<organism evidence="6">
    <name type="scientific">Boseongicola sp. SB0664_bin_43</name>
    <dbReference type="NCBI Taxonomy" id="2604844"/>
    <lineage>
        <taxon>Bacteria</taxon>
        <taxon>Pseudomonadati</taxon>
        <taxon>Pseudomonadota</taxon>
        <taxon>Alphaproteobacteria</taxon>
        <taxon>Rhodobacterales</taxon>
        <taxon>Paracoccaceae</taxon>
        <taxon>Boseongicola</taxon>
    </lineage>
</organism>
<dbReference type="SUPFAM" id="SSF53850">
    <property type="entry name" value="Periplasmic binding protein-like II"/>
    <property type="match status" value="1"/>
</dbReference>
<dbReference type="InterPro" id="IPR036390">
    <property type="entry name" value="WH_DNA-bd_sf"/>
</dbReference>
<reference evidence="6" key="1">
    <citation type="submission" date="2019-09" db="EMBL/GenBank/DDBJ databases">
        <title>Characterisation of the sponge microbiome using genome-centric metagenomics.</title>
        <authorList>
            <person name="Engelberts J.P."/>
            <person name="Robbins S.J."/>
            <person name="De Goeij J.M."/>
            <person name="Aranda M."/>
            <person name="Bell S.C."/>
            <person name="Webster N.S."/>
        </authorList>
    </citation>
    <scope>NUCLEOTIDE SEQUENCE</scope>
    <source>
        <strain evidence="6">SB0664_bin_43</strain>
    </source>
</reference>
<keyword evidence="4" id="KW-0804">Transcription</keyword>
<dbReference type="PANTHER" id="PTHR30419">
    <property type="entry name" value="HTH-TYPE TRANSCRIPTIONAL REGULATOR YBHD"/>
    <property type="match status" value="1"/>
</dbReference>
<dbReference type="InterPro" id="IPR050950">
    <property type="entry name" value="HTH-type_LysR_regulators"/>
</dbReference>